<evidence type="ECO:0000313" key="3">
    <source>
        <dbReference type="Proteomes" id="UP000430692"/>
    </source>
</evidence>
<dbReference type="Gene3D" id="3.60.21.10">
    <property type="match status" value="1"/>
</dbReference>
<dbReference type="PANTHER" id="PTHR31302">
    <property type="entry name" value="TRANSMEMBRANE PROTEIN WITH METALLOPHOSPHOESTERASE DOMAIN-RELATED"/>
    <property type="match status" value="1"/>
</dbReference>
<dbReference type="InterPro" id="IPR051158">
    <property type="entry name" value="Metallophosphoesterase_sf"/>
</dbReference>
<dbReference type="PIRSF" id="PIRSF033094">
    <property type="entry name" value="Pesterase_CT488"/>
    <property type="match status" value="1"/>
</dbReference>
<dbReference type="RefSeq" id="WP_160802447.1">
    <property type="nucleotide sequence ID" value="NZ_WUUL01000011.1"/>
</dbReference>
<gene>
    <name evidence="2" type="ORF">GSM42_15550</name>
</gene>
<dbReference type="InterPro" id="IPR029052">
    <property type="entry name" value="Metallo-depent_PP-like"/>
</dbReference>
<sequence>MDRRVAIYAISDLHLSFNRSVHIDQIDPEKDIVKPMDIFGWDERYYDRVRDNWRKLISDQDTVLIPGDISWALKQKEALYDLNWISQLPGHKVLSPGNHEYYYHSKNKIRNILPANMEWLDADFAVVEEKVICATRGWTLPTDRSFDEEDDRKIYNRQVGRLQMSLESAVSYHPNKEIIVMLHYPPVNKSGETSGFWELVKQYNVKYCIYGHLHGKAILDAVEGEVDGIPLKLVSCDALDFSPFRIWS</sequence>
<protein>
    <submittedName>
        <fullName evidence="2">Serine/threonine protein phosphatase</fullName>
    </submittedName>
</protein>
<keyword evidence="3" id="KW-1185">Reference proteome</keyword>
<feature type="domain" description="Calcineurin-like phosphoesterase" evidence="1">
    <location>
        <begin position="7"/>
        <end position="215"/>
    </location>
</feature>
<comment type="caution">
    <text evidence="2">The sequence shown here is derived from an EMBL/GenBank/DDBJ whole genome shotgun (WGS) entry which is preliminary data.</text>
</comment>
<dbReference type="SUPFAM" id="SSF56300">
    <property type="entry name" value="Metallo-dependent phosphatases"/>
    <property type="match status" value="1"/>
</dbReference>
<name>A0A6I4W466_9BACL</name>
<dbReference type="InterPro" id="IPR014578">
    <property type="entry name" value="Pesterase_CT488"/>
</dbReference>
<evidence type="ECO:0000313" key="2">
    <source>
        <dbReference type="EMBL" id="MXQ55102.1"/>
    </source>
</evidence>
<dbReference type="InterPro" id="IPR004843">
    <property type="entry name" value="Calcineurin-like_PHP"/>
</dbReference>
<evidence type="ECO:0000259" key="1">
    <source>
        <dbReference type="Pfam" id="PF00149"/>
    </source>
</evidence>
<dbReference type="EMBL" id="WUUL01000011">
    <property type="protein sequence ID" value="MXQ55102.1"/>
    <property type="molecule type" value="Genomic_DNA"/>
</dbReference>
<organism evidence="2 3">
    <name type="scientific">Shimazuella alba</name>
    <dbReference type="NCBI Taxonomy" id="2690964"/>
    <lineage>
        <taxon>Bacteria</taxon>
        <taxon>Bacillati</taxon>
        <taxon>Bacillota</taxon>
        <taxon>Bacilli</taxon>
        <taxon>Bacillales</taxon>
        <taxon>Thermoactinomycetaceae</taxon>
        <taxon>Shimazuella</taxon>
    </lineage>
</organism>
<dbReference type="AlphaFoldDB" id="A0A6I4W466"/>
<dbReference type="GO" id="GO:0016787">
    <property type="term" value="F:hydrolase activity"/>
    <property type="evidence" value="ECO:0007669"/>
    <property type="project" value="InterPro"/>
</dbReference>
<proteinExistence type="predicted"/>
<reference evidence="2 3" key="1">
    <citation type="submission" date="2019-12" db="EMBL/GenBank/DDBJ databases">
        <title>Whole-genome analyses of novel actinobacteria.</title>
        <authorList>
            <person name="Sahin N."/>
            <person name="Saygin H."/>
        </authorList>
    </citation>
    <scope>NUCLEOTIDE SEQUENCE [LARGE SCALE GENOMIC DNA]</scope>
    <source>
        <strain evidence="2 3">KC615</strain>
    </source>
</reference>
<dbReference type="Pfam" id="PF00149">
    <property type="entry name" value="Metallophos"/>
    <property type="match status" value="1"/>
</dbReference>
<accession>A0A6I4W466</accession>
<dbReference type="Proteomes" id="UP000430692">
    <property type="component" value="Unassembled WGS sequence"/>
</dbReference>
<dbReference type="PANTHER" id="PTHR31302:SF22">
    <property type="entry name" value="PHOSPHOESTERASE"/>
    <property type="match status" value="1"/>
</dbReference>